<reference evidence="2" key="1">
    <citation type="submission" date="2021-02" db="EMBL/GenBank/DDBJ databases">
        <authorList>
            <person name="Dougan E. K."/>
            <person name="Rhodes N."/>
            <person name="Thang M."/>
            <person name="Chan C."/>
        </authorList>
    </citation>
    <scope>NUCLEOTIDE SEQUENCE</scope>
</reference>
<dbReference type="AlphaFoldDB" id="A0A812NQF6"/>
<keyword evidence="1" id="KW-1133">Transmembrane helix</keyword>
<protein>
    <submittedName>
        <fullName evidence="2">Pus1 protein</fullName>
    </submittedName>
</protein>
<dbReference type="EMBL" id="CAJNDS010002068">
    <property type="protein sequence ID" value="CAE7302847.1"/>
    <property type="molecule type" value="Genomic_DNA"/>
</dbReference>
<evidence type="ECO:0000313" key="3">
    <source>
        <dbReference type="Proteomes" id="UP000604046"/>
    </source>
</evidence>
<evidence type="ECO:0000313" key="2">
    <source>
        <dbReference type="EMBL" id="CAE7302847.1"/>
    </source>
</evidence>
<dbReference type="Proteomes" id="UP000604046">
    <property type="component" value="Unassembled WGS sequence"/>
</dbReference>
<keyword evidence="3" id="KW-1185">Reference proteome</keyword>
<sequence length="269" mass="30319">MGSQASCCHDDAPEPPKELVEASHACEDPPEHLKGSASKAVDVHTTVEVPSKWSRLHEMRQLEVDSEILRGITLRASLRGGGRLWRRSPLDLDDGERAQLWNKSRSVQHFDVFLSHTWHTPGKWKMLSLLMQAGWKWVIFLNGVIQVLMGILSVTEMLPVPFEYATQCPNFKTKVGYAPWALLLTFLSSILGLLSIPYLPEGFATPLAWDAVCFLDAVCIHQTDTGLMERGIYGLGGFLRSSRELRVLWSRPYLSRLSLGSCWCILFRI</sequence>
<gene>
    <name evidence="2" type="primary">Pus1</name>
    <name evidence="2" type="ORF">SNAT2548_LOCUS15930</name>
</gene>
<feature type="transmembrane region" description="Helical" evidence="1">
    <location>
        <begin position="177"/>
        <end position="199"/>
    </location>
</feature>
<organism evidence="2 3">
    <name type="scientific">Symbiodinium natans</name>
    <dbReference type="NCBI Taxonomy" id="878477"/>
    <lineage>
        <taxon>Eukaryota</taxon>
        <taxon>Sar</taxon>
        <taxon>Alveolata</taxon>
        <taxon>Dinophyceae</taxon>
        <taxon>Suessiales</taxon>
        <taxon>Symbiodiniaceae</taxon>
        <taxon>Symbiodinium</taxon>
    </lineage>
</organism>
<accession>A0A812NQF6</accession>
<evidence type="ECO:0000256" key="1">
    <source>
        <dbReference type="SAM" id="Phobius"/>
    </source>
</evidence>
<dbReference type="OrthoDB" id="434808at2759"/>
<name>A0A812NQF6_9DINO</name>
<feature type="transmembrane region" description="Helical" evidence="1">
    <location>
        <begin position="133"/>
        <end position="154"/>
    </location>
</feature>
<keyword evidence="1" id="KW-0812">Transmembrane</keyword>
<keyword evidence="1" id="KW-0472">Membrane</keyword>
<comment type="caution">
    <text evidence="2">The sequence shown here is derived from an EMBL/GenBank/DDBJ whole genome shotgun (WGS) entry which is preliminary data.</text>
</comment>
<proteinExistence type="predicted"/>